<keyword evidence="7 15" id="KW-0378">Hydrolase</keyword>
<dbReference type="HAMAP" id="MF_00103">
    <property type="entry name" value="Fapy_DNA_glycosyl"/>
    <property type="match status" value="1"/>
</dbReference>
<evidence type="ECO:0000256" key="2">
    <source>
        <dbReference type="ARBA" id="ARBA00009409"/>
    </source>
</evidence>
<dbReference type="InterPro" id="IPR010979">
    <property type="entry name" value="Ribosomal_uS13-like_H2TH"/>
</dbReference>
<keyword evidence="6 15" id="KW-0863">Zinc-finger</keyword>
<dbReference type="InterPro" id="IPR035937">
    <property type="entry name" value="FPG_N"/>
</dbReference>
<name>A0A3D9BVZ8_9RHOB</name>
<dbReference type="SMART" id="SM00898">
    <property type="entry name" value="Fapy_DNA_glyco"/>
    <property type="match status" value="1"/>
</dbReference>
<keyword evidence="19" id="KW-1185">Reference proteome</keyword>
<evidence type="ECO:0000256" key="1">
    <source>
        <dbReference type="ARBA" id="ARBA00001668"/>
    </source>
</evidence>
<dbReference type="EC" id="3.2.2.23" evidence="15"/>
<evidence type="ECO:0000256" key="13">
    <source>
        <dbReference type="ARBA" id="ARBA00023295"/>
    </source>
</evidence>
<comment type="catalytic activity">
    <reaction evidence="14 15">
        <text>2'-deoxyribonucleotide-(2'-deoxyribose 5'-phosphate)-2'-deoxyribonucleotide-DNA = a 3'-end 2'-deoxyribonucleotide-(2,3-dehydro-2,3-deoxyribose 5'-phosphate)-DNA + a 5'-end 5'-phospho-2'-deoxyribonucleoside-DNA + H(+)</text>
        <dbReference type="Rhea" id="RHEA:66592"/>
        <dbReference type="Rhea" id="RHEA-COMP:13180"/>
        <dbReference type="Rhea" id="RHEA-COMP:16897"/>
        <dbReference type="Rhea" id="RHEA-COMP:17067"/>
        <dbReference type="ChEBI" id="CHEBI:15378"/>
        <dbReference type="ChEBI" id="CHEBI:136412"/>
        <dbReference type="ChEBI" id="CHEBI:157695"/>
        <dbReference type="ChEBI" id="CHEBI:167181"/>
        <dbReference type="EC" id="4.2.99.18"/>
    </reaction>
</comment>
<dbReference type="GO" id="GO:0140078">
    <property type="term" value="F:class I DNA-(apurinic or apyrimidinic site) endonuclease activity"/>
    <property type="evidence" value="ECO:0007669"/>
    <property type="project" value="UniProtKB-EC"/>
</dbReference>
<dbReference type="GO" id="GO:0006284">
    <property type="term" value="P:base-excision repair"/>
    <property type="evidence" value="ECO:0007669"/>
    <property type="project" value="InterPro"/>
</dbReference>
<dbReference type="InterPro" id="IPR020629">
    <property type="entry name" value="FPG_Glyclase"/>
</dbReference>
<dbReference type="SMART" id="SM01232">
    <property type="entry name" value="H2TH"/>
    <property type="match status" value="1"/>
</dbReference>
<comment type="cofactor">
    <cofactor evidence="15">
        <name>Zn(2+)</name>
        <dbReference type="ChEBI" id="CHEBI:29105"/>
    </cofactor>
    <text evidence="15">Binds 1 zinc ion per subunit.</text>
</comment>
<dbReference type="SUPFAM" id="SSF46946">
    <property type="entry name" value="S13-like H2TH domain"/>
    <property type="match status" value="1"/>
</dbReference>
<dbReference type="NCBIfam" id="TIGR00577">
    <property type="entry name" value="fpg"/>
    <property type="match status" value="1"/>
</dbReference>
<keyword evidence="11 15" id="KW-0456">Lyase</keyword>
<feature type="active site" description="Proton donor; for delta-elimination activity" evidence="15">
    <location>
        <position position="273"/>
    </location>
</feature>
<keyword evidence="13 15" id="KW-0326">Glycosidase</keyword>
<evidence type="ECO:0000256" key="14">
    <source>
        <dbReference type="ARBA" id="ARBA00044632"/>
    </source>
</evidence>
<dbReference type="InterPro" id="IPR000214">
    <property type="entry name" value="Znf_DNA_glyclase/AP_lyase"/>
</dbReference>
<dbReference type="InterPro" id="IPR015887">
    <property type="entry name" value="DNA_glyclase_Znf_dom_DNA_BS"/>
</dbReference>
<evidence type="ECO:0000259" key="16">
    <source>
        <dbReference type="PROSITE" id="PS51066"/>
    </source>
</evidence>
<dbReference type="PROSITE" id="PS51068">
    <property type="entry name" value="FPG_CAT"/>
    <property type="match status" value="1"/>
</dbReference>
<feature type="active site" description="Schiff-base intermediate with DNA" evidence="15">
    <location>
        <position position="2"/>
    </location>
</feature>
<dbReference type="Pfam" id="PF06827">
    <property type="entry name" value="zf-FPG_IleRS"/>
    <property type="match status" value="1"/>
</dbReference>
<dbReference type="Pfam" id="PF01149">
    <property type="entry name" value="Fapy_DNA_glyco"/>
    <property type="match status" value="1"/>
</dbReference>
<keyword evidence="4 15" id="KW-0479">Metal-binding</keyword>
<dbReference type="GO" id="GO:0034039">
    <property type="term" value="F:8-oxo-7,8-dihydroguanine DNA N-glycosylase activity"/>
    <property type="evidence" value="ECO:0007669"/>
    <property type="project" value="TreeGrafter"/>
</dbReference>
<dbReference type="Pfam" id="PF06831">
    <property type="entry name" value="H2TH"/>
    <property type="match status" value="1"/>
</dbReference>
<dbReference type="CDD" id="cd08966">
    <property type="entry name" value="EcFpg-like_N"/>
    <property type="match status" value="1"/>
</dbReference>
<evidence type="ECO:0000256" key="10">
    <source>
        <dbReference type="ARBA" id="ARBA00023204"/>
    </source>
</evidence>
<keyword evidence="10 15" id="KW-0234">DNA repair</keyword>
<keyword evidence="5 15" id="KW-0227">DNA damage</keyword>
<feature type="domain" description="FPG-type" evidence="16">
    <location>
        <begin position="247"/>
        <end position="283"/>
    </location>
</feature>
<evidence type="ECO:0000256" key="6">
    <source>
        <dbReference type="ARBA" id="ARBA00022771"/>
    </source>
</evidence>
<dbReference type="InterPro" id="IPR010663">
    <property type="entry name" value="Znf_FPG/IleRS"/>
</dbReference>
<comment type="subunit">
    <text evidence="3 15">Monomer.</text>
</comment>
<feature type="binding site" evidence="15">
    <location>
        <position position="119"/>
    </location>
    <ligand>
        <name>DNA</name>
        <dbReference type="ChEBI" id="CHEBI:16991"/>
    </ligand>
</feature>
<dbReference type="Gene3D" id="1.10.8.50">
    <property type="match status" value="1"/>
</dbReference>
<accession>A0A3D9BVZ8</accession>
<evidence type="ECO:0000259" key="17">
    <source>
        <dbReference type="PROSITE" id="PS51068"/>
    </source>
</evidence>
<dbReference type="Gene3D" id="3.20.190.10">
    <property type="entry name" value="MutM-like, N-terminal"/>
    <property type="match status" value="1"/>
</dbReference>
<dbReference type="FunFam" id="1.10.8.50:FF:000003">
    <property type="entry name" value="Formamidopyrimidine-DNA glycosylase"/>
    <property type="match status" value="1"/>
</dbReference>
<dbReference type="PANTHER" id="PTHR22993">
    <property type="entry name" value="FORMAMIDOPYRIMIDINE-DNA GLYCOSYLASE"/>
    <property type="match status" value="1"/>
</dbReference>
<organism evidence="18 19">
    <name type="scientific">Rhodosalinus sediminis</name>
    <dbReference type="NCBI Taxonomy" id="1940533"/>
    <lineage>
        <taxon>Bacteria</taxon>
        <taxon>Pseudomonadati</taxon>
        <taxon>Pseudomonadota</taxon>
        <taxon>Alphaproteobacteria</taxon>
        <taxon>Rhodobacterales</taxon>
        <taxon>Paracoccaceae</taxon>
        <taxon>Rhodosalinus</taxon>
    </lineage>
</organism>
<comment type="caution">
    <text evidence="18">The sequence shown here is derived from an EMBL/GenBank/DDBJ whole genome shotgun (WGS) entry which is preliminary data.</text>
</comment>
<dbReference type="PANTHER" id="PTHR22993:SF9">
    <property type="entry name" value="FORMAMIDOPYRIMIDINE-DNA GLYCOSYLASE"/>
    <property type="match status" value="1"/>
</dbReference>
<dbReference type="GO" id="GO:0003684">
    <property type="term" value="F:damaged DNA binding"/>
    <property type="evidence" value="ECO:0007669"/>
    <property type="project" value="InterPro"/>
</dbReference>
<feature type="active site" description="Proton donor; for beta-elimination activity" evidence="15">
    <location>
        <position position="58"/>
    </location>
</feature>
<evidence type="ECO:0000256" key="5">
    <source>
        <dbReference type="ARBA" id="ARBA00022763"/>
    </source>
</evidence>
<dbReference type="PROSITE" id="PS01242">
    <property type="entry name" value="ZF_FPG_1"/>
    <property type="match status" value="1"/>
</dbReference>
<dbReference type="InterPro" id="IPR015886">
    <property type="entry name" value="H2TH_FPG"/>
</dbReference>
<evidence type="ECO:0000256" key="4">
    <source>
        <dbReference type="ARBA" id="ARBA00022723"/>
    </source>
</evidence>
<keyword evidence="9 15" id="KW-0238">DNA-binding</keyword>
<evidence type="ECO:0000256" key="12">
    <source>
        <dbReference type="ARBA" id="ARBA00023268"/>
    </source>
</evidence>
<evidence type="ECO:0000256" key="7">
    <source>
        <dbReference type="ARBA" id="ARBA00022801"/>
    </source>
</evidence>
<dbReference type="InterPro" id="IPR012319">
    <property type="entry name" value="FPG_cat"/>
</dbReference>
<evidence type="ECO:0000256" key="15">
    <source>
        <dbReference type="HAMAP-Rule" id="MF_00103"/>
    </source>
</evidence>
<dbReference type="OrthoDB" id="9800855at2"/>
<dbReference type="PROSITE" id="PS51066">
    <property type="entry name" value="ZF_FPG_2"/>
    <property type="match status" value="1"/>
</dbReference>
<gene>
    <name evidence="15" type="primary">mutM</name>
    <name evidence="15" type="synonym">fpg</name>
    <name evidence="18" type="ORF">DRV84_05900</name>
</gene>
<dbReference type="RefSeq" id="WP_115978959.1">
    <property type="nucleotide sequence ID" value="NZ_QOHR01000005.1"/>
</dbReference>
<dbReference type="AlphaFoldDB" id="A0A3D9BVZ8"/>
<evidence type="ECO:0000256" key="9">
    <source>
        <dbReference type="ARBA" id="ARBA00023125"/>
    </source>
</evidence>
<keyword evidence="12 15" id="KW-0511">Multifunctional enzyme</keyword>
<feature type="domain" description="Formamidopyrimidine-DNA glycosylase catalytic" evidence="17">
    <location>
        <begin position="2"/>
        <end position="122"/>
    </location>
</feature>
<comment type="function">
    <text evidence="15">Involved in base excision repair of DNA damaged by oxidation or by mutagenic agents. Acts as DNA glycosylase that recognizes and removes damaged bases. Has a preference for oxidized purines, such as 7,8-dihydro-8-oxoguanine (8-oxoG). Has AP (apurinic/apyrimidinic) lyase activity and introduces nicks in the DNA strand. Cleaves the DNA backbone by beta-delta elimination to generate a single-strand break at the site of the removed base with both 3'- and 5'-phosphates.</text>
</comment>
<dbReference type="SUPFAM" id="SSF57716">
    <property type="entry name" value="Glucocorticoid receptor-like (DNA-binding domain)"/>
    <property type="match status" value="1"/>
</dbReference>
<keyword evidence="8 15" id="KW-0862">Zinc</keyword>
<reference evidence="18 19" key="1">
    <citation type="journal article" date="2017" name="Int. J. Syst. Evol. Microbiol.">
        <title>Rhodosalinus sediminis gen. nov., sp. nov., isolated from marine saltern.</title>
        <authorList>
            <person name="Guo L.Y."/>
            <person name="Ling S.K."/>
            <person name="Li C.M."/>
            <person name="Chen G.J."/>
            <person name="Du Z.J."/>
        </authorList>
    </citation>
    <scope>NUCLEOTIDE SEQUENCE [LARGE SCALE GENOMIC DNA]</scope>
    <source>
        <strain evidence="18 19">WDN1C137</strain>
    </source>
</reference>
<dbReference type="SUPFAM" id="SSF81624">
    <property type="entry name" value="N-terminal domain of MutM-like DNA repair proteins"/>
    <property type="match status" value="1"/>
</dbReference>
<protein>
    <recommendedName>
        <fullName evidence="15">Formamidopyrimidine-DNA glycosylase</fullName>
        <shortName evidence="15">Fapy-DNA glycosylase</shortName>
        <ecNumber evidence="15">3.2.2.23</ecNumber>
    </recommendedName>
    <alternativeName>
        <fullName evidence="15">DNA-(apurinic or apyrimidinic site) lyase MutM</fullName>
        <shortName evidence="15">AP lyase MutM</shortName>
        <ecNumber evidence="15">4.2.99.18</ecNumber>
    </alternativeName>
</protein>
<dbReference type="EC" id="4.2.99.18" evidence="15"/>
<evidence type="ECO:0000256" key="8">
    <source>
        <dbReference type="ARBA" id="ARBA00022833"/>
    </source>
</evidence>
<proteinExistence type="inferred from homology"/>
<comment type="catalytic activity">
    <reaction evidence="1 15">
        <text>Hydrolysis of DNA containing ring-opened 7-methylguanine residues, releasing 2,6-diamino-4-hydroxy-5-(N-methyl)formamidopyrimidine.</text>
        <dbReference type="EC" id="3.2.2.23"/>
    </reaction>
</comment>
<comment type="similarity">
    <text evidence="2 15">Belongs to the FPG family.</text>
</comment>
<dbReference type="NCBIfam" id="NF002211">
    <property type="entry name" value="PRK01103.1"/>
    <property type="match status" value="1"/>
</dbReference>
<feature type="active site" description="Proton donor" evidence="15">
    <location>
        <position position="3"/>
    </location>
</feature>
<evidence type="ECO:0000256" key="3">
    <source>
        <dbReference type="ARBA" id="ARBA00011245"/>
    </source>
</evidence>
<dbReference type="EMBL" id="QOHR01000005">
    <property type="protein sequence ID" value="REC57704.1"/>
    <property type="molecule type" value="Genomic_DNA"/>
</dbReference>
<evidence type="ECO:0000256" key="11">
    <source>
        <dbReference type="ARBA" id="ARBA00023239"/>
    </source>
</evidence>
<feature type="binding site" evidence="15">
    <location>
        <position position="162"/>
    </location>
    <ligand>
        <name>DNA</name>
        <dbReference type="ChEBI" id="CHEBI:16991"/>
    </ligand>
</feature>
<evidence type="ECO:0000313" key="19">
    <source>
        <dbReference type="Proteomes" id="UP000257131"/>
    </source>
</evidence>
<evidence type="ECO:0000313" key="18">
    <source>
        <dbReference type="EMBL" id="REC57704.1"/>
    </source>
</evidence>
<dbReference type="GO" id="GO:0008270">
    <property type="term" value="F:zinc ion binding"/>
    <property type="evidence" value="ECO:0007669"/>
    <property type="project" value="UniProtKB-UniRule"/>
</dbReference>
<dbReference type="Proteomes" id="UP000257131">
    <property type="component" value="Unassembled WGS sequence"/>
</dbReference>
<feature type="binding site" evidence="15">
    <location>
        <position position="100"/>
    </location>
    <ligand>
        <name>DNA</name>
        <dbReference type="ChEBI" id="CHEBI:16991"/>
    </ligand>
</feature>
<sequence length="283" mass="30813">MPELPEVETVRRGLAPVMEGRRILTAEVRRPDLRWPLPEGMGARLAGARVLHLGRRSKYLLADLDTGETWLVHLGMSGRILVSGRMLGDFVQDHPAASAHDHVVLEMEGGARITFNDPRRFGAMDLIPTPEVEGHKLLAGLGPEPLGNGFSEDYLVARLKGRRTPMKAALLDQGVVAGLGNIYVCEALYRAGLSPVRRAHRVAARRLAALVPAIRAVLTDAIAAGGSSLRDYRQADGELGYFQHTFDVYGREGAPCRREGCGGTVRRIVQSGRSSFYCPACQT</sequence>